<organism evidence="2 3">
    <name type="scientific">Alcaligenes pakistanensis</name>
    <dbReference type="NCBI Taxonomy" id="1482717"/>
    <lineage>
        <taxon>Bacteria</taxon>
        <taxon>Pseudomonadati</taxon>
        <taxon>Pseudomonadota</taxon>
        <taxon>Betaproteobacteria</taxon>
        <taxon>Burkholderiales</taxon>
        <taxon>Alcaligenaceae</taxon>
        <taxon>Alcaligenes</taxon>
    </lineage>
</organism>
<evidence type="ECO:0008006" key="4">
    <source>
        <dbReference type="Google" id="ProtNLM"/>
    </source>
</evidence>
<dbReference type="EMBL" id="BMZN01000003">
    <property type="protein sequence ID" value="GHC48201.1"/>
    <property type="molecule type" value="Genomic_DNA"/>
</dbReference>
<dbReference type="AlphaFoldDB" id="A0A8H9M7R1"/>
<keyword evidence="3" id="KW-1185">Reference proteome</keyword>
<feature type="region of interest" description="Disordered" evidence="1">
    <location>
        <begin position="65"/>
        <end position="91"/>
    </location>
</feature>
<dbReference type="Proteomes" id="UP000608923">
    <property type="component" value="Unassembled WGS sequence"/>
</dbReference>
<dbReference type="Gene3D" id="2.60.120.200">
    <property type="match status" value="1"/>
</dbReference>
<dbReference type="InterPro" id="IPR013320">
    <property type="entry name" value="ConA-like_dom_sf"/>
</dbReference>
<proteinExistence type="predicted"/>
<comment type="caution">
    <text evidence="2">The sequence shown here is derived from an EMBL/GenBank/DDBJ whole genome shotgun (WGS) entry which is preliminary data.</text>
</comment>
<accession>A0A8H9M7R1</accession>
<dbReference type="Gene3D" id="3.40.720.10">
    <property type="entry name" value="Alkaline Phosphatase, subunit A"/>
    <property type="match status" value="2"/>
</dbReference>
<name>A0A8H9M7R1_9BURK</name>
<dbReference type="SUPFAM" id="SSF53649">
    <property type="entry name" value="Alkaline phosphatase-like"/>
    <property type="match status" value="1"/>
</dbReference>
<evidence type="ECO:0000313" key="3">
    <source>
        <dbReference type="Proteomes" id="UP000608923"/>
    </source>
</evidence>
<dbReference type="RefSeq" id="WP_189392389.1">
    <property type="nucleotide sequence ID" value="NZ_BMZN01000003.1"/>
</dbReference>
<feature type="region of interest" description="Disordered" evidence="1">
    <location>
        <begin position="1"/>
        <end position="22"/>
    </location>
</feature>
<sequence length="753" mass="79141">MRHAHTARSATQRPGFPYPTEHLNLDADLAGTIHAPRHGRNGTGKSGLLKAVAVATLSAALAACGGSDTGSGPATGTDPETPTNPEKPETPTSRHALIIDLDGATYSAVQQGIAAGTLPSLAKLNVQLAYSGGVVGTPSQQANLDMPGWASLLTGTWAHRHGVVSTAPDQVLRQNSLFHSTQPGQNAAAVASSRLAHLLKADHDAERLHELADCSSQTVTLSCVSTQALKMIEGDYRKVLVQYRSAKDAALDFGVGSPDYSATLSKLDKEIGSLIDATAKQQERAWLIIVTGNHGLSEHGQDNGLPLLPQAATFLAINQSLNTGEQGIGASLPQTLPELYQYNSLVDVAPTVMRYLDTLPQAADYKLDGSSLIGPQAVSSLNATVVDNNSSSVAIKLDWKGPADTAIDILRDGQLIASRLPAGTQSYTDNQLTTDLTAKGTYQFDYTVQAGSGEQAAWRNLISPPVAYLPPVPLATTLRNGLLSYYPFSATLPPVDAQGNSSMAPASADLPPAAGVVVPGPFSGTHGLLVDTNHVTVEGLEGYRMTPAQGFDISTGSSPQFTIGFWYQVPQCIDRNNVTILSNKNYVSGGNAGVAIGLFNSSTKNQCGVAFNIGSGGVRADGPTNPYTQIPVGRWVYIAFAVDGIAKKMNMQIFDPVIGQTTQVAAGKSTGAVDLSKLSPFPQWGIGDDGTGTFLMNKCNGSVTPPYTAGKCSVAPATQQMFGDLAMWNRVLTDEELQSIYWSNKPLSSLSTQ</sequence>
<gene>
    <name evidence="2" type="ORF">GCM10010096_19650</name>
</gene>
<dbReference type="SUPFAM" id="SSF49899">
    <property type="entry name" value="Concanavalin A-like lectins/glucanases"/>
    <property type="match status" value="1"/>
</dbReference>
<evidence type="ECO:0000256" key="1">
    <source>
        <dbReference type="SAM" id="MobiDB-lite"/>
    </source>
</evidence>
<reference evidence="3" key="1">
    <citation type="journal article" date="2019" name="Int. J. Syst. Evol. Microbiol.">
        <title>The Global Catalogue of Microorganisms (GCM) 10K type strain sequencing project: providing services to taxonomists for standard genome sequencing and annotation.</title>
        <authorList>
            <consortium name="The Broad Institute Genomics Platform"/>
            <consortium name="The Broad Institute Genome Sequencing Center for Infectious Disease"/>
            <person name="Wu L."/>
            <person name="Ma J."/>
        </authorList>
    </citation>
    <scope>NUCLEOTIDE SEQUENCE [LARGE SCALE GENOMIC DNA]</scope>
    <source>
        <strain evidence="3">KCTC 42083</strain>
    </source>
</reference>
<dbReference type="InterPro" id="IPR017850">
    <property type="entry name" value="Alkaline_phosphatase_core_sf"/>
</dbReference>
<evidence type="ECO:0000313" key="2">
    <source>
        <dbReference type="EMBL" id="GHC48201.1"/>
    </source>
</evidence>
<protein>
    <recommendedName>
        <fullName evidence="4">Nucleotide pyrophosphatase</fullName>
    </recommendedName>
</protein>